<dbReference type="Proteomes" id="UP000214880">
    <property type="component" value="Unassembled WGS sequence"/>
</dbReference>
<accession>A0A1G9ZQG5</accession>
<dbReference type="STRING" id="146817.SAMN04488502_11534"/>
<reference evidence="1 2" key="1">
    <citation type="submission" date="2016-10" db="EMBL/GenBank/DDBJ databases">
        <authorList>
            <person name="de Groot N.N."/>
        </authorList>
    </citation>
    <scope>NUCLEOTIDE SEQUENCE [LARGE SCALE GENOMIC DNA]</scope>
    <source>
        <strain evidence="1 2">DSM 1736</strain>
    </source>
</reference>
<evidence type="ECO:0000313" key="1">
    <source>
        <dbReference type="EMBL" id="SDN23460.1"/>
    </source>
</evidence>
<keyword evidence="2" id="KW-1185">Reference proteome</keyword>
<dbReference type="EMBL" id="FNHB01000015">
    <property type="protein sequence ID" value="SDN23460.1"/>
    <property type="molecule type" value="Genomic_DNA"/>
</dbReference>
<dbReference type="RefSeq" id="WP_092074951.1">
    <property type="nucleotide sequence ID" value="NZ_FNHB01000015.1"/>
</dbReference>
<dbReference type="AlphaFoldDB" id="A0A1G9ZQG5"/>
<proteinExistence type="predicted"/>
<sequence>MKFVQTSYLGTKNILRFADHFVNMPVMVADTGVTVNDDGKKLVPAGTIIGGSGGKVLEDPENILVVASNDENAEGVLFNDVDVTYGPAPGAMLIHGFPATDKLPVVPAATAITALAGRIVFLK</sequence>
<protein>
    <recommendedName>
        <fullName evidence="3">Bacteriophage lambda head decoration protein D</fullName>
    </recommendedName>
</protein>
<evidence type="ECO:0000313" key="2">
    <source>
        <dbReference type="Proteomes" id="UP000214880"/>
    </source>
</evidence>
<evidence type="ECO:0008006" key="3">
    <source>
        <dbReference type="Google" id="ProtNLM"/>
    </source>
</evidence>
<organism evidence="1 2">
    <name type="scientific">Dendrosporobacter quercicolus</name>
    <dbReference type="NCBI Taxonomy" id="146817"/>
    <lineage>
        <taxon>Bacteria</taxon>
        <taxon>Bacillati</taxon>
        <taxon>Bacillota</taxon>
        <taxon>Negativicutes</taxon>
        <taxon>Selenomonadales</taxon>
        <taxon>Sporomusaceae</taxon>
        <taxon>Dendrosporobacter</taxon>
    </lineage>
</organism>
<gene>
    <name evidence="1" type="ORF">SAMN04488502_11534</name>
</gene>
<name>A0A1G9ZQG5_9FIRM</name>
<dbReference type="OrthoDB" id="1955612at2"/>